<keyword evidence="2" id="KW-1185">Reference proteome</keyword>
<sequence>MRYKNKKTGAVVEVRSELSGGDWEKIAPKTIKKTTSKTAERKSAVKKDE</sequence>
<organism evidence="1 2">
    <name type="scientific">Dorea acetigenes</name>
    <dbReference type="NCBI Taxonomy" id="2981787"/>
    <lineage>
        <taxon>Bacteria</taxon>
        <taxon>Bacillati</taxon>
        <taxon>Bacillota</taxon>
        <taxon>Clostridia</taxon>
        <taxon>Lachnospirales</taxon>
        <taxon>Lachnospiraceae</taxon>
        <taxon>Dorea</taxon>
    </lineage>
</organism>
<accession>A0ABT2RIV4</accession>
<comment type="caution">
    <text evidence="1">The sequence shown here is derived from an EMBL/GenBank/DDBJ whole genome shotgun (WGS) entry which is preliminary data.</text>
</comment>
<gene>
    <name evidence="1" type="ORF">OCV99_01960</name>
</gene>
<dbReference type="EMBL" id="JAOQJU010000001">
    <property type="protein sequence ID" value="MCU6685328.1"/>
    <property type="molecule type" value="Genomic_DNA"/>
</dbReference>
<reference evidence="1 2" key="1">
    <citation type="journal article" date="2021" name="ISME Commun">
        <title>Automated analysis of genomic sequences facilitates high-throughput and comprehensive description of bacteria.</title>
        <authorList>
            <person name="Hitch T.C.A."/>
        </authorList>
    </citation>
    <scope>NUCLEOTIDE SEQUENCE [LARGE SCALE GENOMIC DNA]</scope>
    <source>
        <strain evidence="1 2">Sanger_03</strain>
    </source>
</reference>
<dbReference type="RefSeq" id="WP_262574541.1">
    <property type="nucleotide sequence ID" value="NZ_JAOQJU010000001.1"/>
</dbReference>
<protein>
    <submittedName>
        <fullName evidence="1">Uncharacterized protein</fullName>
    </submittedName>
</protein>
<proteinExistence type="predicted"/>
<name>A0ABT2RIV4_9FIRM</name>
<evidence type="ECO:0000313" key="2">
    <source>
        <dbReference type="Proteomes" id="UP001652431"/>
    </source>
</evidence>
<dbReference type="Proteomes" id="UP001652431">
    <property type="component" value="Unassembled WGS sequence"/>
</dbReference>
<evidence type="ECO:0000313" key="1">
    <source>
        <dbReference type="EMBL" id="MCU6685328.1"/>
    </source>
</evidence>